<reference evidence="3 4" key="1">
    <citation type="submission" date="2020-08" db="EMBL/GenBank/DDBJ databases">
        <authorList>
            <person name="Hejnol A."/>
        </authorList>
    </citation>
    <scope>NUCLEOTIDE SEQUENCE [LARGE SCALE GENOMIC DNA]</scope>
</reference>
<dbReference type="PANTHER" id="PTHR46513">
    <property type="entry name" value="VITELLOGENIN RECEPTOR-LIKE PROTEIN-RELATED-RELATED"/>
    <property type="match status" value="1"/>
</dbReference>
<proteinExistence type="predicted"/>
<dbReference type="Proteomes" id="UP000549394">
    <property type="component" value="Unassembled WGS sequence"/>
</dbReference>
<evidence type="ECO:0000259" key="2">
    <source>
        <dbReference type="SMART" id="SM00181"/>
    </source>
</evidence>
<dbReference type="SUPFAM" id="SSF57196">
    <property type="entry name" value="EGF/Laminin"/>
    <property type="match status" value="2"/>
</dbReference>
<gene>
    <name evidence="3" type="ORF">DGYR_LOCUS6500</name>
</gene>
<dbReference type="PANTHER" id="PTHR46513:SF13">
    <property type="entry name" value="EGF-LIKE DOMAIN-CONTAINING PROTEIN"/>
    <property type="match status" value="1"/>
</dbReference>
<evidence type="ECO:0000313" key="4">
    <source>
        <dbReference type="Proteomes" id="UP000549394"/>
    </source>
</evidence>
<dbReference type="OrthoDB" id="382013at2759"/>
<dbReference type="Pfam" id="PF14670">
    <property type="entry name" value="FXa_inhibition"/>
    <property type="match status" value="2"/>
</dbReference>
<dbReference type="InterPro" id="IPR050778">
    <property type="entry name" value="Cueball_EGF_LRP_Nidogen"/>
</dbReference>
<dbReference type="AlphaFoldDB" id="A0A7I8VP87"/>
<dbReference type="GO" id="GO:0017147">
    <property type="term" value="F:Wnt-protein binding"/>
    <property type="evidence" value="ECO:0007669"/>
    <property type="project" value="TreeGrafter"/>
</dbReference>
<dbReference type="GO" id="GO:0005886">
    <property type="term" value="C:plasma membrane"/>
    <property type="evidence" value="ECO:0007669"/>
    <property type="project" value="TreeGrafter"/>
</dbReference>
<dbReference type="GO" id="GO:0042813">
    <property type="term" value="F:Wnt receptor activity"/>
    <property type="evidence" value="ECO:0007669"/>
    <property type="project" value="TreeGrafter"/>
</dbReference>
<feature type="domain" description="EGF-like" evidence="2">
    <location>
        <begin position="317"/>
        <end position="354"/>
    </location>
</feature>
<protein>
    <submittedName>
        <fullName evidence="3">DgyrCDS6800</fullName>
    </submittedName>
</protein>
<evidence type="ECO:0000256" key="1">
    <source>
        <dbReference type="SAM" id="SignalP"/>
    </source>
</evidence>
<comment type="caution">
    <text evidence="3">The sequence shown here is derived from an EMBL/GenBank/DDBJ whole genome shotgun (WGS) entry which is preliminary data.</text>
</comment>
<feature type="signal peptide" evidence="1">
    <location>
        <begin position="1"/>
        <end position="19"/>
    </location>
</feature>
<dbReference type="InterPro" id="IPR000742">
    <property type="entry name" value="EGF"/>
</dbReference>
<dbReference type="Gene3D" id="2.10.25.10">
    <property type="entry name" value="Laminin"/>
    <property type="match status" value="2"/>
</dbReference>
<feature type="chain" id="PRO_5029852177" evidence="1">
    <location>
        <begin position="20"/>
        <end position="538"/>
    </location>
</feature>
<keyword evidence="1" id="KW-0732">Signal</keyword>
<accession>A0A7I8VP87</accession>
<dbReference type="GO" id="GO:0060070">
    <property type="term" value="P:canonical Wnt signaling pathway"/>
    <property type="evidence" value="ECO:0007669"/>
    <property type="project" value="TreeGrafter"/>
</dbReference>
<sequence length="538" mass="61646">MTLILKLLMIISLCKSSCSLSLEFSKALKSEILGKYDECIKIRNNIGYCRNEMSLETYLYITRKCSAIASVGKYDKCVHNFFKDKCAENNGGCSHICVDEGTHHFCQCKDGFKLLSDKKTCQSKNILFIHKCQIGYRDNNKNIYKYEDDDCLNRIFKVNTSPNTTKSFDYHFTFKYNPGIKSQLQVLKSFPTAIISYGITNSNITVYKISSDSNSKQRIILQNTPNCQPQHYDRKKPYQGIISCKSQIDLSNTNIRINERLCVRLSITTGGRAVFSLGKSKYRNPKFLFNSIEDTVENCIEYKKDLYHIVLDKILNKCKDSNGDCSQICLSKGNKHFCSCTDGFKLMEDGRTCKEKLLPHLYKCTISYGLISEETMMFEPNSCSDRPFENYSIFDIPELVDYNFEFSFNPEIEEEVELYETIPSVKSFYGVTKSTVSVLKNNDLLNAMVEVITDSSIKCTSQVYNRDSPFKGKIVCNSQIKLTSLHLKSGDRICIKLNIVTGGKVRFILHDSEMEQPELRLNSKIDRISRCVTIEREP</sequence>
<keyword evidence="4" id="KW-1185">Reference proteome</keyword>
<feature type="domain" description="EGF-like" evidence="2">
    <location>
        <begin position="85"/>
        <end position="122"/>
    </location>
</feature>
<dbReference type="SMART" id="SM00181">
    <property type="entry name" value="EGF"/>
    <property type="match status" value="2"/>
</dbReference>
<evidence type="ECO:0000313" key="3">
    <source>
        <dbReference type="EMBL" id="CAD5118061.1"/>
    </source>
</evidence>
<dbReference type="EMBL" id="CAJFCJ010000008">
    <property type="protein sequence ID" value="CAD5118061.1"/>
    <property type="molecule type" value="Genomic_DNA"/>
</dbReference>
<organism evidence="3 4">
    <name type="scientific">Dimorphilus gyrociliatus</name>
    <dbReference type="NCBI Taxonomy" id="2664684"/>
    <lineage>
        <taxon>Eukaryota</taxon>
        <taxon>Metazoa</taxon>
        <taxon>Spiralia</taxon>
        <taxon>Lophotrochozoa</taxon>
        <taxon>Annelida</taxon>
        <taxon>Polychaeta</taxon>
        <taxon>Polychaeta incertae sedis</taxon>
        <taxon>Dinophilidae</taxon>
        <taxon>Dimorphilus</taxon>
    </lineage>
</organism>
<name>A0A7I8VP87_9ANNE</name>